<evidence type="ECO:0000256" key="4">
    <source>
        <dbReference type="ARBA" id="ARBA00022553"/>
    </source>
</evidence>
<dbReference type="OrthoDB" id="9813151at2"/>
<evidence type="ECO:0000256" key="7">
    <source>
        <dbReference type="ARBA" id="ARBA00022777"/>
    </source>
</evidence>
<comment type="function">
    <text evidence="12">Member of the two-component regulatory system HssS/HssR involved in intracellular heme homeostasis and tempering of staphylococcal virulence. HssS functions as a heme sensor histidine kinase which is autophosphorylated at a histidine residue and transfers its phosphate group to an aspartate residue of HssR. HssR/HssS activates the expression of hrtAB, an efflux pump, in response to extracellular heme, hemin, hemoglobin or blood.</text>
</comment>
<comment type="catalytic activity">
    <reaction evidence="1">
        <text>ATP + protein L-histidine = ADP + protein N-phospho-L-histidine.</text>
        <dbReference type="EC" id="2.7.13.3"/>
    </reaction>
</comment>
<keyword evidence="10" id="KW-0843">Virulence</keyword>
<dbReference type="SUPFAM" id="SSF158472">
    <property type="entry name" value="HAMP domain-like"/>
    <property type="match status" value="1"/>
</dbReference>
<dbReference type="Gene3D" id="6.10.340.10">
    <property type="match status" value="1"/>
</dbReference>
<keyword evidence="5" id="KW-0808">Transferase</keyword>
<organism evidence="17 18">
    <name type="scientific">Vagococcus fessus</name>
    <dbReference type="NCBI Taxonomy" id="120370"/>
    <lineage>
        <taxon>Bacteria</taxon>
        <taxon>Bacillati</taxon>
        <taxon>Bacillota</taxon>
        <taxon>Bacilli</taxon>
        <taxon>Lactobacillales</taxon>
        <taxon>Enterococcaceae</taxon>
        <taxon>Vagococcus</taxon>
    </lineage>
</organism>
<dbReference type="InterPro" id="IPR050398">
    <property type="entry name" value="HssS/ArlS-like"/>
</dbReference>
<evidence type="ECO:0000256" key="5">
    <source>
        <dbReference type="ARBA" id="ARBA00022679"/>
    </source>
</evidence>
<dbReference type="AlphaFoldDB" id="A0A430ABY2"/>
<evidence type="ECO:0000256" key="2">
    <source>
        <dbReference type="ARBA" id="ARBA00004141"/>
    </source>
</evidence>
<dbReference type="PANTHER" id="PTHR45528">
    <property type="entry name" value="SENSOR HISTIDINE KINASE CPXA"/>
    <property type="match status" value="1"/>
</dbReference>
<keyword evidence="6 14" id="KW-0812">Transmembrane</keyword>
<dbReference type="Gene3D" id="3.30.565.10">
    <property type="entry name" value="Histidine kinase-like ATPase, C-terminal domain"/>
    <property type="match status" value="1"/>
</dbReference>
<evidence type="ECO:0000256" key="11">
    <source>
        <dbReference type="ARBA" id="ARBA00023136"/>
    </source>
</evidence>
<accession>A0A430ABY2</accession>
<sequence>MHKKHPVKMILAFSISVFIIVSLTTLLVGSAMYYLIKHDYLSGYNHLAVIAVLCLSSIFISTIVAHILGRWLFSSFAVLNRATKEVAQGDFSIRIEEDNWIDEVAGLSQNFNIMVSELGKIDNMRQEFIANISHELKTPIAAIDGYASLLKTSGLSEEKKADYIERIVVSARRLNSLSSDILYMSKLDNQEIKEKETVFSLSEEVRQVLLLLEGCWSEKEIELDIKIDDVEMKGNKELLQHVWQNILSNAIKFSNKGGKITVCLKKEADKITFLVKDEGCGMTPEEIERATEKFYQGDSSRSNQGAGLGLAMVSRIVEIVEGHMVIQSEKEQGTTVKIELFERQ</sequence>
<dbReference type="FunFam" id="3.30.565.10:FF:000006">
    <property type="entry name" value="Sensor histidine kinase WalK"/>
    <property type="match status" value="1"/>
</dbReference>
<dbReference type="InterPro" id="IPR003661">
    <property type="entry name" value="HisK_dim/P_dom"/>
</dbReference>
<dbReference type="SUPFAM" id="SSF47384">
    <property type="entry name" value="Homodimeric domain of signal transducing histidine kinase"/>
    <property type="match status" value="1"/>
</dbReference>
<evidence type="ECO:0000313" key="18">
    <source>
        <dbReference type="Proteomes" id="UP000287101"/>
    </source>
</evidence>
<dbReference type="PRINTS" id="PR00344">
    <property type="entry name" value="BCTRLSENSOR"/>
</dbReference>
<dbReference type="SUPFAM" id="SSF55874">
    <property type="entry name" value="ATPase domain of HSP90 chaperone/DNA topoisomerase II/histidine kinase"/>
    <property type="match status" value="1"/>
</dbReference>
<keyword evidence="8 14" id="KW-1133">Transmembrane helix</keyword>
<evidence type="ECO:0000256" key="6">
    <source>
        <dbReference type="ARBA" id="ARBA00022692"/>
    </source>
</evidence>
<dbReference type="EMBL" id="NGJY01000001">
    <property type="protein sequence ID" value="RSU04720.1"/>
    <property type="molecule type" value="Genomic_DNA"/>
</dbReference>
<gene>
    <name evidence="17" type="ORF">CBF31_01500</name>
</gene>
<dbReference type="EC" id="2.7.13.3" evidence="3"/>
<feature type="transmembrane region" description="Helical" evidence="14">
    <location>
        <begin position="12"/>
        <end position="36"/>
    </location>
</feature>
<dbReference type="GO" id="GO:0005886">
    <property type="term" value="C:plasma membrane"/>
    <property type="evidence" value="ECO:0007669"/>
    <property type="project" value="TreeGrafter"/>
</dbReference>
<dbReference type="SMART" id="SM00387">
    <property type="entry name" value="HATPase_c"/>
    <property type="match status" value="1"/>
</dbReference>
<evidence type="ECO:0000313" key="17">
    <source>
        <dbReference type="EMBL" id="RSU04720.1"/>
    </source>
</evidence>
<evidence type="ECO:0000256" key="13">
    <source>
        <dbReference type="ARBA" id="ARBA00040841"/>
    </source>
</evidence>
<comment type="subcellular location">
    <subcellularLocation>
        <location evidence="2">Membrane</location>
        <topology evidence="2">Multi-pass membrane protein</topology>
    </subcellularLocation>
</comment>
<evidence type="ECO:0000256" key="8">
    <source>
        <dbReference type="ARBA" id="ARBA00022989"/>
    </source>
</evidence>
<evidence type="ECO:0000256" key="12">
    <source>
        <dbReference type="ARBA" id="ARBA00037219"/>
    </source>
</evidence>
<evidence type="ECO:0000259" key="15">
    <source>
        <dbReference type="PROSITE" id="PS50109"/>
    </source>
</evidence>
<dbReference type="PROSITE" id="PS50885">
    <property type="entry name" value="HAMP"/>
    <property type="match status" value="1"/>
</dbReference>
<keyword evidence="18" id="KW-1185">Reference proteome</keyword>
<dbReference type="InterPro" id="IPR005467">
    <property type="entry name" value="His_kinase_dom"/>
</dbReference>
<dbReference type="InterPro" id="IPR003660">
    <property type="entry name" value="HAMP_dom"/>
</dbReference>
<keyword evidence="9" id="KW-0902">Two-component regulatory system</keyword>
<dbReference type="FunFam" id="1.10.287.130:FF:000001">
    <property type="entry name" value="Two-component sensor histidine kinase"/>
    <property type="match status" value="1"/>
</dbReference>
<evidence type="ECO:0000256" key="10">
    <source>
        <dbReference type="ARBA" id="ARBA00023026"/>
    </source>
</evidence>
<dbReference type="RefSeq" id="WP_126830262.1">
    <property type="nucleotide sequence ID" value="NZ_CBCRYB010000002.1"/>
</dbReference>
<dbReference type="Gene3D" id="1.10.287.130">
    <property type="match status" value="1"/>
</dbReference>
<dbReference type="InterPro" id="IPR004358">
    <property type="entry name" value="Sig_transdc_His_kin-like_C"/>
</dbReference>
<dbReference type="InterPro" id="IPR036890">
    <property type="entry name" value="HATPase_C_sf"/>
</dbReference>
<feature type="domain" description="Histidine kinase" evidence="15">
    <location>
        <begin position="131"/>
        <end position="344"/>
    </location>
</feature>
<dbReference type="SMART" id="SM00388">
    <property type="entry name" value="HisKA"/>
    <property type="match status" value="1"/>
</dbReference>
<evidence type="ECO:0000259" key="16">
    <source>
        <dbReference type="PROSITE" id="PS50885"/>
    </source>
</evidence>
<dbReference type="PANTHER" id="PTHR45528:SF11">
    <property type="entry name" value="HISTIDINE KINASE"/>
    <property type="match status" value="1"/>
</dbReference>
<dbReference type="SMART" id="SM00304">
    <property type="entry name" value="HAMP"/>
    <property type="match status" value="1"/>
</dbReference>
<evidence type="ECO:0000256" key="3">
    <source>
        <dbReference type="ARBA" id="ARBA00012438"/>
    </source>
</evidence>
<dbReference type="Proteomes" id="UP000287101">
    <property type="component" value="Unassembled WGS sequence"/>
</dbReference>
<dbReference type="Pfam" id="PF00512">
    <property type="entry name" value="HisKA"/>
    <property type="match status" value="1"/>
</dbReference>
<dbReference type="GO" id="GO:0000155">
    <property type="term" value="F:phosphorelay sensor kinase activity"/>
    <property type="evidence" value="ECO:0007669"/>
    <property type="project" value="InterPro"/>
</dbReference>
<feature type="domain" description="HAMP" evidence="16">
    <location>
        <begin position="70"/>
        <end position="123"/>
    </location>
</feature>
<evidence type="ECO:0000256" key="1">
    <source>
        <dbReference type="ARBA" id="ARBA00000085"/>
    </source>
</evidence>
<dbReference type="Pfam" id="PF02518">
    <property type="entry name" value="HATPase_c"/>
    <property type="match status" value="1"/>
</dbReference>
<protein>
    <recommendedName>
        <fullName evidence="13">Heme sensor protein HssS</fullName>
        <ecNumber evidence="3">2.7.13.3</ecNumber>
    </recommendedName>
</protein>
<comment type="caution">
    <text evidence="17">The sequence shown here is derived from an EMBL/GenBank/DDBJ whole genome shotgun (WGS) entry which is preliminary data.</text>
</comment>
<evidence type="ECO:0000256" key="14">
    <source>
        <dbReference type="SAM" id="Phobius"/>
    </source>
</evidence>
<dbReference type="InterPro" id="IPR003594">
    <property type="entry name" value="HATPase_dom"/>
</dbReference>
<dbReference type="Pfam" id="PF00672">
    <property type="entry name" value="HAMP"/>
    <property type="match status" value="1"/>
</dbReference>
<keyword evidence="4" id="KW-0597">Phosphoprotein</keyword>
<dbReference type="CDD" id="cd00082">
    <property type="entry name" value="HisKA"/>
    <property type="match status" value="1"/>
</dbReference>
<proteinExistence type="predicted"/>
<reference evidence="17 18" key="1">
    <citation type="submission" date="2017-05" db="EMBL/GenBank/DDBJ databases">
        <title>Vagococcus spp. assemblies.</title>
        <authorList>
            <person name="Gulvik C.A."/>
        </authorList>
    </citation>
    <scope>NUCLEOTIDE SEQUENCE [LARGE SCALE GENOMIC DNA]</scope>
    <source>
        <strain evidence="17 18">CCUG 41755</strain>
    </source>
</reference>
<name>A0A430ABY2_9ENTE</name>
<dbReference type="PROSITE" id="PS50109">
    <property type="entry name" value="HIS_KIN"/>
    <property type="match status" value="1"/>
</dbReference>
<dbReference type="InterPro" id="IPR036097">
    <property type="entry name" value="HisK_dim/P_sf"/>
</dbReference>
<dbReference type="CDD" id="cd06225">
    <property type="entry name" value="HAMP"/>
    <property type="match status" value="1"/>
</dbReference>
<evidence type="ECO:0000256" key="9">
    <source>
        <dbReference type="ARBA" id="ARBA00023012"/>
    </source>
</evidence>
<keyword evidence="7" id="KW-0418">Kinase</keyword>
<feature type="transmembrane region" description="Helical" evidence="14">
    <location>
        <begin position="48"/>
        <end position="73"/>
    </location>
</feature>
<keyword evidence="11 14" id="KW-0472">Membrane</keyword>